<dbReference type="GO" id="GO:0000160">
    <property type="term" value="P:phosphorelay signal transduction system"/>
    <property type="evidence" value="ECO:0007669"/>
    <property type="project" value="InterPro"/>
</dbReference>
<dbReference type="Gene3D" id="3.40.50.2300">
    <property type="match status" value="1"/>
</dbReference>
<dbReference type="Gene3D" id="1.10.10.60">
    <property type="entry name" value="Homeodomain-like"/>
    <property type="match status" value="1"/>
</dbReference>
<organism evidence="8 9">
    <name type="scientific">Gemmatimonas aurantiaca</name>
    <dbReference type="NCBI Taxonomy" id="173480"/>
    <lineage>
        <taxon>Bacteria</taxon>
        <taxon>Pseudomonadati</taxon>
        <taxon>Gemmatimonadota</taxon>
        <taxon>Gemmatimonadia</taxon>
        <taxon>Gemmatimonadales</taxon>
        <taxon>Gemmatimonadaceae</taxon>
        <taxon>Gemmatimonas</taxon>
    </lineage>
</organism>
<evidence type="ECO:0000256" key="5">
    <source>
        <dbReference type="PROSITE-ProRule" id="PRU00169"/>
    </source>
</evidence>
<dbReference type="PRINTS" id="PR01590">
    <property type="entry name" value="HTHFIS"/>
</dbReference>
<dbReference type="Gene3D" id="1.10.8.60">
    <property type="match status" value="1"/>
</dbReference>
<dbReference type="Proteomes" id="UP000264071">
    <property type="component" value="Unassembled WGS sequence"/>
</dbReference>
<name>A0A3D4VCS7_9BACT</name>
<dbReference type="InterPro" id="IPR011006">
    <property type="entry name" value="CheY-like_superfamily"/>
</dbReference>
<dbReference type="Pfam" id="PF02954">
    <property type="entry name" value="HTH_8"/>
    <property type="match status" value="1"/>
</dbReference>
<evidence type="ECO:0000259" key="7">
    <source>
        <dbReference type="PROSITE" id="PS50110"/>
    </source>
</evidence>
<dbReference type="InterPro" id="IPR025662">
    <property type="entry name" value="Sigma_54_int_dom_ATP-bd_1"/>
</dbReference>
<dbReference type="SUPFAM" id="SSF52172">
    <property type="entry name" value="CheY-like"/>
    <property type="match status" value="1"/>
</dbReference>
<dbReference type="InterPro" id="IPR001789">
    <property type="entry name" value="Sig_transdc_resp-reg_receiver"/>
</dbReference>
<dbReference type="PROSITE" id="PS00675">
    <property type="entry name" value="SIGMA54_INTERACT_1"/>
    <property type="match status" value="1"/>
</dbReference>
<dbReference type="InterPro" id="IPR058031">
    <property type="entry name" value="AAA_lid_NorR"/>
</dbReference>
<dbReference type="InterPro" id="IPR002078">
    <property type="entry name" value="Sigma_54_int"/>
</dbReference>
<feature type="domain" description="Response regulatory" evidence="7">
    <location>
        <begin position="43"/>
        <end position="157"/>
    </location>
</feature>
<keyword evidence="1" id="KW-0547">Nucleotide-binding</keyword>
<evidence type="ECO:0000256" key="3">
    <source>
        <dbReference type="ARBA" id="ARBA00023015"/>
    </source>
</evidence>
<evidence type="ECO:0000256" key="1">
    <source>
        <dbReference type="ARBA" id="ARBA00022741"/>
    </source>
</evidence>
<sequence length="517" mass="55883">MLEMNVGTVHPLHRPLSGWDDGPGGVGPIGRRPYLQDRRPVTRVLVVTACAEAHAALRRSLEAVELEVLHAEDPGGLGRMVGPAKIDLVLCDQRLCTDDGLELLQAIRGNQSTLPIAWFDALPARHDRLPALPHGPIGRLTLPLKAGELQRLLKAAEEPALPQQTAVSPGSHLEFHGMFASTPGMHQVFHRIRRVAATDASVLITGESGTGKELVARALHNDSPRRDQPFVALNCSALPSELVESELFGHTRGAFTGALRDRAGLFEAAHGGTLFLDEIGDLGLSAQAKMLRALESHEVMRVGGSKITSVDVRVIAATHRNLPQLVAWGDFREDLLYRLHVVGIELPALRDRPADIPLLAERFVRLFAERHGLPVRLPDAATQALLAAHTWSGNIRELRNCIEGAVILSDGPAITPADLPAGVTVSGGFSMDAADSETQSEPVVTSGARIVSPLEELPLVEAREVALDEFDRAYLTSALSRHGGNIAQTARAIGLHRQSLQKLLTRRHMRTPGLRDN</sequence>
<dbReference type="InterPro" id="IPR002197">
    <property type="entry name" value="HTH_Fis"/>
</dbReference>
<dbReference type="PROSITE" id="PS50110">
    <property type="entry name" value="RESPONSE_REGULATORY"/>
    <property type="match status" value="1"/>
</dbReference>
<proteinExistence type="predicted"/>
<accession>A0A3D4VCS7</accession>
<dbReference type="InterPro" id="IPR027417">
    <property type="entry name" value="P-loop_NTPase"/>
</dbReference>
<dbReference type="Pfam" id="PF25601">
    <property type="entry name" value="AAA_lid_14"/>
    <property type="match status" value="1"/>
</dbReference>
<dbReference type="EMBL" id="DPIY01000012">
    <property type="protein sequence ID" value="HCT58936.1"/>
    <property type="molecule type" value="Genomic_DNA"/>
</dbReference>
<evidence type="ECO:0000313" key="8">
    <source>
        <dbReference type="EMBL" id="HCT58936.1"/>
    </source>
</evidence>
<dbReference type="PROSITE" id="PS00676">
    <property type="entry name" value="SIGMA54_INTERACT_2"/>
    <property type="match status" value="1"/>
</dbReference>
<evidence type="ECO:0000313" key="9">
    <source>
        <dbReference type="Proteomes" id="UP000264071"/>
    </source>
</evidence>
<dbReference type="PROSITE" id="PS50045">
    <property type="entry name" value="SIGMA54_INTERACT_4"/>
    <property type="match status" value="1"/>
</dbReference>
<evidence type="ECO:0000256" key="2">
    <source>
        <dbReference type="ARBA" id="ARBA00022840"/>
    </source>
</evidence>
<evidence type="ECO:0000259" key="6">
    <source>
        <dbReference type="PROSITE" id="PS50045"/>
    </source>
</evidence>
<dbReference type="InterPro" id="IPR003593">
    <property type="entry name" value="AAA+_ATPase"/>
</dbReference>
<evidence type="ECO:0000256" key="4">
    <source>
        <dbReference type="ARBA" id="ARBA00023163"/>
    </source>
</evidence>
<dbReference type="InterPro" id="IPR009057">
    <property type="entry name" value="Homeodomain-like_sf"/>
</dbReference>
<keyword evidence="5" id="KW-0597">Phosphoprotein</keyword>
<gene>
    <name evidence="8" type="ORF">DGD08_17180</name>
</gene>
<keyword evidence="2" id="KW-0067">ATP-binding</keyword>
<keyword evidence="4" id="KW-0804">Transcription</keyword>
<dbReference type="GO" id="GO:0005524">
    <property type="term" value="F:ATP binding"/>
    <property type="evidence" value="ECO:0007669"/>
    <property type="project" value="UniProtKB-KW"/>
</dbReference>
<dbReference type="GO" id="GO:0043565">
    <property type="term" value="F:sequence-specific DNA binding"/>
    <property type="evidence" value="ECO:0007669"/>
    <property type="project" value="InterPro"/>
</dbReference>
<dbReference type="InterPro" id="IPR025943">
    <property type="entry name" value="Sigma_54_int_dom_ATP-bd_2"/>
</dbReference>
<dbReference type="SUPFAM" id="SSF46689">
    <property type="entry name" value="Homeodomain-like"/>
    <property type="match status" value="1"/>
</dbReference>
<dbReference type="Pfam" id="PF00158">
    <property type="entry name" value="Sigma54_activat"/>
    <property type="match status" value="1"/>
</dbReference>
<feature type="domain" description="Sigma-54 factor interaction" evidence="6">
    <location>
        <begin position="178"/>
        <end position="407"/>
    </location>
</feature>
<dbReference type="GO" id="GO:0006355">
    <property type="term" value="P:regulation of DNA-templated transcription"/>
    <property type="evidence" value="ECO:0007669"/>
    <property type="project" value="InterPro"/>
</dbReference>
<protein>
    <submittedName>
        <fullName evidence="8">Sigma-54-dependent Fis family transcriptional regulator</fullName>
    </submittedName>
</protein>
<dbReference type="SMART" id="SM00382">
    <property type="entry name" value="AAA"/>
    <property type="match status" value="1"/>
</dbReference>
<dbReference type="AlphaFoldDB" id="A0A3D4VCS7"/>
<dbReference type="CDD" id="cd00156">
    <property type="entry name" value="REC"/>
    <property type="match status" value="1"/>
</dbReference>
<comment type="caution">
    <text evidence="8">The sequence shown here is derived from an EMBL/GenBank/DDBJ whole genome shotgun (WGS) entry which is preliminary data.</text>
</comment>
<keyword evidence="3" id="KW-0805">Transcription regulation</keyword>
<dbReference type="Gene3D" id="3.40.50.300">
    <property type="entry name" value="P-loop containing nucleotide triphosphate hydrolases"/>
    <property type="match status" value="1"/>
</dbReference>
<feature type="modified residue" description="4-aspartylphosphate" evidence="5">
    <location>
        <position position="92"/>
    </location>
</feature>
<dbReference type="PANTHER" id="PTHR32071">
    <property type="entry name" value="TRANSCRIPTIONAL REGULATORY PROTEIN"/>
    <property type="match status" value="1"/>
</dbReference>
<reference evidence="8 9" key="1">
    <citation type="journal article" date="2018" name="Nat. Biotechnol.">
        <title>A standardized bacterial taxonomy based on genome phylogeny substantially revises the tree of life.</title>
        <authorList>
            <person name="Parks D.H."/>
            <person name="Chuvochina M."/>
            <person name="Waite D.W."/>
            <person name="Rinke C."/>
            <person name="Skarshewski A."/>
            <person name="Chaumeil P.A."/>
            <person name="Hugenholtz P."/>
        </authorList>
    </citation>
    <scope>NUCLEOTIDE SEQUENCE [LARGE SCALE GENOMIC DNA]</scope>
    <source>
        <strain evidence="8">UBA8844</strain>
    </source>
</reference>
<dbReference type="SUPFAM" id="SSF52540">
    <property type="entry name" value="P-loop containing nucleoside triphosphate hydrolases"/>
    <property type="match status" value="1"/>
</dbReference>
<dbReference type="CDD" id="cd00009">
    <property type="entry name" value="AAA"/>
    <property type="match status" value="1"/>
</dbReference>
<dbReference type="FunFam" id="3.40.50.300:FF:000006">
    <property type="entry name" value="DNA-binding transcriptional regulator NtrC"/>
    <property type="match status" value="1"/>
</dbReference>
<dbReference type="Pfam" id="PF00072">
    <property type="entry name" value="Response_reg"/>
    <property type="match status" value="1"/>
</dbReference>